<feature type="region of interest" description="Disordered" evidence="1">
    <location>
        <begin position="1"/>
        <end position="34"/>
    </location>
</feature>
<gene>
    <name evidence="2" type="ORF">E1292_10280</name>
</gene>
<feature type="region of interest" description="Disordered" evidence="1">
    <location>
        <begin position="61"/>
        <end position="112"/>
    </location>
</feature>
<proteinExistence type="predicted"/>
<reference evidence="2 3" key="1">
    <citation type="submission" date="2019-03" db="EMBL/GenBank/DDBJ databases">
        <title>Draft genome sequences of novel Actinobacteria.</title>
        <authorList>
            <person name="Sahin N."/>
            <person name="Ay H."/>
            <person name="Saygin H."/>
        </authorList>
    </citation>
    <scope>NUCLEOTIDE SEQUENCE [LARGE SCALE GENOMIC DNA]</scope>
    <source>
        <strain evidence="2 3">KC310</strain>
    </source>
</reference>
<dbReference type="EMBL" id="SMKO01000018">
    <property type="protein sequence ID" value="TDD09067.1"/>
    <property type="molecule type" value="Genomic_DNA"/>
</dbReference>
<dbReference type="RefSeq" id="WP_132594431.1">
    <property type="nucleotide sequence ID" value="NZ_SMKO01000018.1"/>
</dbReference>
<sequence length="171" mass="17909">MTDVTPAESTATVTVPAQRRPPQPPPEGRGRTEVADQVVLKIACLAAAEVAEVREVHCRTAPWGRSPGAGAAPGRGRQPGGKAAPWRRGGKGATWGGSAGGKAAPWGRSSSAEVRRGRAGIRLHVSVAYPAPLRVVAARLREHVSRRVAVQTGLEVSRLDVIVTDLDGEPR</sequence>
<comment type="caution">
    <text evidence="2">The sequence shown here is derived from an EMBL/GenBank/DDBJ whole genome shotgun (WGS) entry which is preliminary data.</text>
</comment>
<name>A0A4R4VXH1_9ACTN</name>
<evidence type="ECO:0000256" key="1">
    <source>
        <dbReference type="SAM" id="MobiDB-lite"/>
    </source>
</evidence>
<protein>
    <submittedName>
        <fullName evidence="2">Asp23/Gls24 family envelope stress response protein</fullName>
    </submittedName>
</protein>
<dbReference type="AlphaFoldDB" id="A0A4R4VXH1"/>
<keyword evidence="3" id="KW-1185">Reference proteome</keyword>
<accession>A0A4R4VXH1</accession>
<evidence type="ECO:0000313" key="2">
    <source>
        <dbReference type="EMBL" id="TDD09067.1"/>
    </source>
</evidence>
<organism evidence="2 3">
    <name type="scientific">Nonomuraea deserti</name>
    <dbReference type="NCBI Taxonomy" id="1848322"/>
    <lineage>
        <taxon>Bacteria</taxon>
        <taxon>Bacillati</taxon>
        <taxon>Actinomycetota</taxon>
        <taxon>Actinomycetes</taxon>
        <taxon>Streptosporangiales</taxon>
        <taxon>Streptosporangiaceae</taxon>
        <taxon>Nonomuraea</taxon>
    </lineage>
</organism>
<dbReference type="Proteomes" id="UP000295258">
    <property type="component" value="Unassembled WGS sequence"/>
</dbReference>
<feature type="compositionally biased region" description="Low complexity" evidence="1">
    <location>
        <begin position="61"/>
        <end position="70"/>
    </location>
</feature>
<feature type="compositionally biased region" description="Gly residues" evidence="1">
    <location>
        <begin position="91"/>
        <end position="100"/>
    </location>
</feature>
<evidence type="ECO:0000313" key="3">
    <source>
        <dbReference type="Proteomes" id="UP000295258"/>
    </source>
</evidence>